<dbReference type="CDD" id="cd00143">
    <property type="entry name" value="PP2Cc"/>
    <property type="match status" value="1"/>
</dbReference>
<dbReference type="InterPro" id="IPR001932">
    <property type="entry name" value="PPM-type_phosphatase-like_dom"/>
</dbReference>
<evidence type="ECO:0000313" key="18">
    <source>
        <dbReference type="Proteomes" id="UP000027361"/>
    </source>
</evidence>
<dbReference type="InterPro" id="IPR032675">
    <property type="entry name" value="LRR_dom_sf"/>
</dbReference>
<dbReference type="PROSITE" id="PS50200">
    <property type="entry name" value="RA"/>
    <property type="match status" value="1"/>
</dbReference>
<dbReference type="PROSITE" id="PS50125">
    <property type="entry name" value="GUANYLATE_CYCLASE_2"/>
    <property type="match status" value="1"/>
</dbReference>
<feature type="compositionally biased region" description="Basic and acidic residues" evidence="13">
    <location>
        <begin position="40"/>
        <end position="64"/>
    </location>
</feature>
<dbReference type="InterPro" id="IPR000159">
    <property type="entry name" value="RA_dom"/>
</dbReference>
<gene>
    <name evidence="17" type="ORF">K437DRAFT_283773</name>
</gene>
<feature type="compositionally biased region" description="Low complexity" evidence="13">
    <location>
        <begin position="407"/>
        <end position="417"/>
    </location>
</feature>
<dbReference type="Pfam" id="PF00560">
    <property type="entry name" value="LRR_1"/>
    <property type="match status" value="1"/>
</dbReference>
<dbReference type="PROSITE" id="PS51746">
    <property type="entry name" value="PPM_2"/>
    <property type="match status" value="1"/>
</dbReference>
<dbReference type="SMART" id="SM00332">
    <property type="entry name" value="PP2Cc"/>
    <property type="match status" value="1"/>
</dbReference>
<proteinExistence type="inferred from homology"/>
<dbReference type="Proteomes" id="UP000027361">
    <property type="component" value="Unassembled WGS sequence"/>
</dbReference>
<keyword evidence="7" id="KW-0677">Repeat</keyword>
<evidence type="ECO:0000256" key="2">
    <source>
        <dbReference type="ARBA" id="ARBA00005381"/>
    </source>
</evidence>
<dbReference type="SMART" id="SM00044">
    <property type="entry name" value="CYCc"/>
    <property type="match status" value="1"/>
</dbReference>
<dbReference type="GO" id="GO:0006171">
    <property type="term" value="P:cAMP biosynthetic process"/>
    <property type="evidence" value="ECO:0007669"/>
    <property type="project" value="UniProtKB-KW"/>
</dbReference>
<feature type="domain" description="Ras-associating" evidence="15">
    <location>
        <begin position="419"/>
        <end position="509"/>
    </location>
</feature>
<evidence type="ECO:0000256" key="6">
    <source>
        <dbReference type="ARBA" id="ARBA00022723"/>
    </source>
</evidence>
<dbReference type="InterPro" id="IPR055071">
    <property type="entry name" value="RA_PHLPP-like"/>
</dbReference>
<dbReference type="SUPFAM" id="SSF52047">
    <property type="entry name" value="RNI-like"/>
    <property type="match status" value="1"/>
</dbReference>
<dbReference type="EMBL" id="JMSN01000022">
    <property type="protein sequence ID" value="KDN49231.1"/>
    <property type="molecule type" value="Genomic_DNA"/>
</dbReference>
<dbReference type="FunFam" id="3.80.10.10:FF:000408">
    <property type="entry name" value="Adenylate cyclase"/>
    <property type="match status" value="1"/>
</dbReference>
<dbReference type="STRING" id="1037660.A0A066W663"/>
<feature type="domain" description="PPM-type phosphatase" evidence="16">
    <location>
        <begin position="1130"/>
        <end position="1416"/>
    </location>
</feature>
<dbReference type="OMA" id="QQVGYEE"/>
<dbReference type="CDD" id="cd07302">
    <property type="entry name" value="CHD"/>
    <property type="match status" value="1"/>
</dbReference>
<dbReference type="SMART" id="SM00364">
    <property type="entry name" value="LRR_BAC"/>
    <property type="match status" value="10"/>
</dbReference>
<dbReference type="PROSITE" id="PS51450">
    <property type="entry name" value="LRR"/>
    <property type="match status" value="4"/>
</dbReference>
<dbReference type="SUPFAM" id="SSF81606">
    <property type="entry name" value="PP2C-like"/>
    <property type="match status" value="1"/>
</dbReference>
<feature type="compositionally biased region" description="Polar residues" evidence="13">
    <location>
        <begin position="387"/>
        <end position="399"/>
    </location>
</feature>
<evidence type="ECO:0000256" key="7">
    <source>
        <dbReference type="ARBA" id="ARBA00022737"/>
    </source>
</evidence>
<feature type="compositionally biased region" description="Low complexity" evidence="13">
    <location>
        <begin position="106"/>
        <end position="124"/>
    </location>
</feature>
<feature type="region of interest" description="Disordered" evidence="13">
    <location>
        <begin position="39"/>
        <end position="73"/>
    </location>
</feature>
<evidence type="ECO:0000256" key="12">
    <source>
        <dbReference type="ARBA" id="ARBA00032637"/>
    </source>
</evidence>
<keyword evidence="6" id="KW-0479">Metal-binding</keyword>
<evidence type="ECO:0000259" key="16">
    <source>
        <dbReference type="PROSITE" id="PS51746"/>
    </source>
</evidence>
<evidence type="ECO:0000256" key="13">
    <source>
        <dbReference type="SAM" id="MobiDB-lite"/>
    </source>
</evidence>
<feature type="compositionally biased region" description="Acidic residues" evidence="13">
    <location>
        <begin position="170"/>
        <end position="181"/>
    </location>
</feature>
<keyword evidence="5" id="KW-0433">Leucine-rich repeat</keyword>
<dbReference type="InterPro" id="IPR029787">
    <property type="entry name" value="Nucleotide_cyclase"/>
</dbReference>
<dbReference type="RefSeq" id="XP_013244314.1">
    <property type="nucleotide sequence ID" value="XM_013388860.1"/>
</dbReference>
<feature type="region of interest" description="Disordered" evidence="13">
    <location>
        <begin position="92"/>
        <end position="124"/>
    </location>
</feature>
<protein>
    <recommendedName>
        <fullName evidence="4">Adenylate cyclase</fullName>
        <ecNumber evidence="3">4.6.1.1</ecNumber>
    </recommendedName>
    <alternativeName>
        <fullName evidence="11">ATP pyrophosphate-lyase</fullName>
    </alternativeName>
    <alternativeName>
        <fullName evidence="12">Adenylyl cyclase</fullName>
    </alternativeName>
</protein>
<evidence type="ECO:0000256" key="9">
    <source>
        <dbReference type="ARBA" id="ARBA00022998"/>
    </source>
</evidence>
<evidence type="ECO:0000259" key="15">
    <source>
        <dbReference type="PROSITE" id="PS50200"/>
    </source>
</evidence>
<dbReference type="EC" id="4.6.1.1" evidence="3"/>
<dbReference type="SUPFAM" id="SSF55073">
    <property type="entry name" value="Nucleotide cyclase"/>
    <property type="match status" value="1"/>
</dbReference>
<feature type="region of interest" description="Disordered" evidence="13">
    <location>
        <begin position="296"/>
        <end position="324"/>
    </location>
</feature>
<dbReference type="GO" id="GO:0046872">
    <property type="term" value="F:metal ion binding"/>
    <property type="evidence" value="ECO:0007669"/>
    <property type="project" value="UniProtKB-KW"/>
</dbReference>
<dbReference type="InterPro" id="IPR003591">
    <property type="entry name" value="Leu-rich_rpt_typical-subtyp"/>
</dbReference>
<dbReference type="InterPro" id="IPR001611">
    <property type="entry name" value="Leu-rich_rpt"/>
</dbReference>
<dbReference type="SUPFAM" id="SSF52058">
    <property type="entry name" value="L domain-like"/>
    <property type="match status" value="1"/>
</dbReference>
<keyword evidence="18" id="KW-1185">Reference proteome</keyword>
<dbReference type="GO" id="GO:0005737">
    <property type="term" value="C:cytoplasm"/>
    <property type="evidence" value="ECO:0007669"/>
    <property type="project" value="TreeGrafter"/>
</dbReference>
<evidence type="ECO:0000259" key="14">
    <source>
        <dbReference type="PROSITE" id="PS50125"/>
    </source>
</evidence>
<keyword evidence="10" id="KW-0456">Lyase</keyword>
<feature type="compositionally biased region" description="Polar residues" evidence="13">
    <location>
        <begin position="209"/>
        <end position="218"/>
    </location>
</feature>
<dbReference type="Gene3D" id="3.60.40.10">
    <property type="entry name" value="PPM-type phosphatase domain"/>
    <property type="match status" value="1"/>
</dbReference>
<dbReference type="InParanoid" id="A0A066W663"/>
<comment type="similarity">
    <text evidence="2">Belongs to the adenylyl cyclase class-3 family.</text>
</comment>
<dbReference type="Pfam" id="PF00481">
    <property type="entry name" value="PP2C"/>
    <property type="match status" value="1"/>
</dbReference>
<keyword evidence="8" id="KW-0460">Magnesium</keyword>
<feature type="compositionally biased region" description="Low complexity" evidence="13">
    <location>
        <begin position="341"/>
        <end position="351"/>
    </location>
</feature>
<dbReference type="FunFam" id="3.80.10.10:FF:000220">
    <property type="entry name" value="Adenylate cyclase AcyA"/>
    <property type="match status" value="1"/>
</dbReference>
<evidence type="ECO:0000256" key="5">
    <source>
        <dbReference type="ARBA" id="ARBA00022614"/>
    </source>
</evidence>
<feature type="domain" description="Guanylate cyclase" evidence="14">
    <location>
        <begin position="1473"/>
        <end position="1609"/>
    </location>
</feature>
<dbReference type="PANTHER" id="PTHR48051:SF1">
    <property type="entry name" value="RAS SUPPRESSOR PROTEIN 1"/>
    <property type="match status" value="1"/>
</dbReference>
<dbReference type="CDD" id="cd17214">
    <property type="entry name" value="RA_CYR1_like"/>
    <property type="match status" value="1"/>
</dbReference>
<dbReference type="InterPro" id="IPR050216">
    <property type="entry name" value="LRR_domain-containing"/>
</dbReference>
<evidence type="ECO:0000313" key="17">
    <source>
        <dbReference type="EMBL" id="KDN49231.1"/>
    </source>
</evidence>
<dbReference type="PANTHER" id="PTHR48051">
    <property type="match status" value="1"/>
</dbReference>
<dbReference type="Gene3D" id="3.80.10.10">
    <property type="entry name" value="Ribonuclease Inhibitor"/>
    <property type="match status" value="4"/>
</dbReference>
<dbReference type="GeneID" id="25266944"/>
<evidence type="ECO:0000256" key="8">
    <source>
        <dbReference type="ARBA" id="ARBA00022842"/>
    </source>
</evidence>
<dbReference type="Pfam" id="PF00211">
    <property type="entry name" value="Guanylate_cyc"/>
    <property type="match status" value="1"/>
</dbReference>
<comment type="caution">
    <text evidence="17">The sequence shown here is derived from an EMBL/GenBank/DDBJ whole genome shotgun (WGS) entry which is preliminary data.</text>
</comment>
<evidence type="ECO:0000256" key="4">
    <source>
        <dbReference type="ARBA" id="ARBA00021420"/>
    </source>
</evidence>
<comment type="catalytic activity">
    <reaction evidence="1">
        <text>ATP = 3',5'-cyclic AMP + diphosphate</text>
        <dbReference type="Rhea" id="RHEA:15389"/>
        <dbReference type="ChEBI" id="CHEBI:30616"/>
        <dbReference type="ChEBI" id="CHEBI:33019"/>
        <dbReference type="ChEBI" id="CHEBI:58165"/>
        <dbReference type="EC" id="4.6.1.1"/>
    </reaction>
</comment>
<dbReference type="InterPro" id="IPR036457">
    <property type="entry name" value="PPM-type-like_dom_sf"/>
</dbReference>
<dbReference type="InterPro" id="IPR001054">
    <property type="entry name" value="A/G_cyclase"/>
</dbReference>
<sequence length="1866" mass="203993">MTKSQYRALIKNGSDDWSKGSLVDGDEVDEPIELALTPDACRESFHDAHLSPRKDSAASGRSDHSGVSPKSPYVQLPQLFPSLVRAGQWTAGDAPAFSFPPGGLPQGQAQGQGSSSGSASASASGLGIVKGTAPNNAKASASERLQLKASNWMAPDSWAVQPDKSRAFSMEEEQDSDDDGVVETASDPTMRRDSSSGVSSAVANDRTGRTWSSGDAGTVSSISRLHLDAQRRPTQDSVSLHSAGDEPVAASQFRPMSGSVGTLPPMARRPSDIEIVHGPTWHAPNAASTWGVQSGNGGVYSGADPIPSPTPHIRPASSRGGGSALAAASGAAVTAASKLGLRGSGGRSAKAQGRPGTAGSVQGVPLTDGSRPSGGSLGTSSVDDEQISPSASMTPATSKDSARTTRRPGTATGTSAASKPHLLRIWRKEGSFVTLSCALVSTTNDIKALLTRKSLSTDNAAYRLFVRDKGNERPLGPAEKPALIQRRRLEQAGYTDADGLEDMGREDLSYLLRFVYRPDIVPTFDSESFGNEEHMFQHLDLQGRNLEMVPIFLYKHADWIVSLDLSGNPMSDVPSDFMQMCSSLRSLRLSNLALKRLPQGIRQSQTLTHLDVSNNRIPELAHISLESCQELISVKAQNNRLFDLPPWFTRVETLRYLNLSNNRFDVFPPILCEASGLMDLDISFNSIPSLPASISKLTNLQRFIFVGNSVEELPESMSALVKLQTVDLRRNLVQDVSVLFTMPQVNVVQCEHNSIRHFEATLGTKMRSLEVGQNPLTKVSLGAYSASELTSLNLSSANMAKLEEDLFKLLPSLTELVLDRNQFVTLPDTIGELVGLVSFSCTNNNLATLPDSIGSLKKLTRANIQNNNLKVLPNSIWNCSSLQRLNVTSNLLETFPSPPLLGTDVEMGRKGSTGSHTQMPPTPVARQLPPLVRSLRKLRLGDNRLGDDVFSVLTVFLELEVLNLSFNEIYEVPSTSLACYKRLRELYLSGNSLSSVPADDLVHMQELRILHLNGNKLQTLPAELGRMRKLASLDVGNNNLKYNIANWTYDWNWNSNPELRYLNLSGNKRLEIKSKIVEVNGRRKNMSDFSRLLSLRVLGLMDVTMTLQSTPDESENRRVRTSLSQVNNMAYGIADTLGKHDNLSIVDVVVPNFRKDDSECLLGLFDGRGHDPSAGSRIARHLAEWVSFRIARELQEVERTGPDAGSVADTLRRAFLRMNKEYADALIIEGQRRTSETQTLEEKQPLSLHRTSFGPRSQWKSGASAVIAYIADRTLHIANAGDALAVMSRNGGQAELISTKHEPFDRAETERIRSAEGWVSLRGFVNDMLDVSRGFGYYHLFPVVNAAPAVTSITLSDSDEFIIIANKVLWDFLSYQTAVDIARMERDDPMIAAQRLRDLAISSGAEDSIMVMIISVSDLFFARQQRSGGALLDPSSEIFKRTQRRTREPRDLPADRTLARLEREVAPPIGQVALVFTDIKNSTSLWENNGGMQSAMRLHNTLLRRQLRTVGGYEVKTEGDAFMVSFPSVSAALLWCFNVQMQLLREDWPQEILESEDGKEVRDSNGEIVYRGLWVRMGLHWGFPVCEPDPVTRRMDYFGPMVNRASRISGAADGGQILVSKDVVNELTTLLGTFGETEEITGDVDDDEFRLLNPNVSRDVVLLRRMGFGISDMGERRLKGLETPESLFLVYPKQLAGRLEADGRTIAPAAQVFEPTVQLLDIDEVKQVGMLCLRLEALSAGHVFPGLYLDSSSQPAPTAEESDAIVTMERNTTCTNATSSSTPGIPNAIARRKAVEATLAVHPELLIYAIRDDAPDEELAGILEQLIVRISNAVAKLQLDQLSAMADLGLDMASLRAQLQAFKGGV</sequence>
<evidence type="ECO:0000256" key="11">
    <source>
        <dbReference type="ARBA" id="ARBA00032597"/>
    </source>
</evidence>
<evidence type="ECO:0000256" key="1">
    <source>
        <dbReference type="ARBA" id="ARBA00001593"/>
    </source>
</evidence>
<dbReference type="Gene3D" id="3.30.70.1230">
    <property type="entry name" value="Nucleotide cyclase"/>
    <property type="match status" value="1"/>
</dbReference>
<dbReference type="HOGENOM" id="CLU_000430_0_0_1"/>
<evidence type="ECO:0000256" key="10">
    <source>
        <dbReference type="ARBA" id="ARBA00023239"/>
    </source>
</evidence>
<name>A0A066W663_TILAU</name>
<dbReference type="FunCoup" id="A0A066W663">
    <property type="interactions" value="74"/>
</dbReference>
<dbReference type="Pfam" id="PF13855">
    <property type="entry name" value="LRR_8"/>
    <property type="match status" value="1"/>
</dbReference>
<dbReference type="Pfam" id="PF23010">
    <property type="entry name" value="RA_3"/>
    <property type="match status" value="1"/>
</dbReference>
<evidence type="ECO:0000256" key="3">
    <source>
        <dbReference type="ARBA" id="ARBA00012201"/>
    </source>
</evidence>
<dbReference type="GO" id="GO:0004016">
    <property type="term" value="F:adenylate cyclase activity"/>
    <property type="evidence" value="ECO:0007669"/>
    <property type="project" value="UniProtKB-EC"/>
</dbReference>
<organism evidence="17 18">
    <name type="scientific">Tilletiaria anomala (strain ATCC 24038 / CBS 436.72 / UBC 951)</name>
    <dbReference type="NCBI Taxonomy" id="1037660"/>
    <lineage>
        <taxon>Eukaryota</taxon>
        <taxon>Fungi</taxon>
        <taxon>Dikarya</taxon>
        <taxon>Basidiomycota</taxon>
        <taxon>Ustilaginomycotina</taxon>
        <taxon>Exobasidiomycetes</taxon>
        <taxon>Georgefischeriales</taxon>
        <taxon>Tilletiariaceae</taxon>
        <taxon>Tilletiaria</taxon>
    </lineage>
</organism>
<feature type="region of interest" description="Disordered" evidence="13">
    <location>
        <begin position="168"/>
        <end position="218"/>
    </location>
</feature>
<dbReference type="GO" id="GO:0035556">
    <property type="term" value="P:intracellular signal transduction"/>
    <property type="evidence" value="ECO:0007669"/>
    <property type="project" value="InterPro"/>
</dbReference>
<dbReference type="SMART" id="SM00369">
    <property type="entry name" value="LRR_TYP"/>
    <property type="match status" value="10"/>
</dbReference>
<dbReference type="OrthoDB" id="2021138at2759"/>
<reference evidence="17 18" key="1">
    <citation type="submission" date="2014-05" db="EMBL/GenBank/DDBJ databases">
        <title>Draft genome sequence of a rare smut relative, Tilletiaria anomala UBC 951.</title>
        <authorList>
            <consortium name="DOE Joint Genome Institute"/>
            <person name="Toome M."/>
            <person name="Kuo A."/>
            <person name="Henrissat B."/>
            <person name="Lipzen A."/>
            <person name="Tritt A."/>
            <person name="Yoshinaga Y."/>
            <person name="Zane M."/>
            <person name="Barry K."/>
            <person name="Grigoriev I.V."/>
            <person name="Spatafora J.W."/>
            <person name="Aimea M.C."/>
        </authorList>
    </citation>
    <scope>NUCLEOTIDE SEQUENCE [LARGE SCALE GENOMIC DNA]</scope>
    <source>
        <strain evidence="17 18">UBC 951</strain>
    </source>
</reference>
<accession>A0A066W663</accession>
<feature type="region of interest" description="Disordered" evidence="13">
    <location>
        <begin position="341"/>
        <end position="417"/>
    </location>
</feature>
<keyword evidence="9" id="KW-0115">cAMP biosynthesis</keyword>